<dbReference type="EMBL" id="QUNO01000041">
    <property type="protein sequence ID" value="REH17889.1"/>
    <property type="molecule type" value="Genomic_DNA"/>
</dbReference>
<dbReference type="InterPro" id="IPR013154">
    <property type="entry name" value="ADH-like_N"/>
</dbReference>
<evidence type="ECO:0000259" key="1">
    <source>
        <dbReference type="SMART" id="SM00829"/>
    </source>
</evidence>
<dbReference type="Pfam" id="PF08240">
    <property type="entry name" value="ADH_N"/>
    <property type="match status" value="1"/>
</dbReference>
<reference evidence="2 3" key="1">
    <citation type="submission" date="2018-08" db="EMBL/GenBank/DDBJ databases">
        <title>Genomic Encyclopedia of Archaeal and Bacterial Type Strains, Phase II (KMG-II): from individual species to whole genera.</title>
        <authorList>
            <person name="Goeker M."/>
        </authorList>
    </citation>
    <scope>NUCLEOTIDE SEQUENCE [LARGE SCALE GENOMIC DNA]</scope>
    <source>
        <strain evidence="2 3">DSM 45791</strain>
    </source>
</reference>
<dbReference type="GO" id="GO:0016491">
    <property type="term" value="F:oxidoreductase activity"/>
    <property type="evidence" value="ECO:0007669"/>
    <property type="project" value="InterPro"/>
</dbReference>
<dbReference type="PANTHER" id="PTHR11695:SF294">
    <property type="entry name" value="RETICULON-4-INTERACTING PROTEIN 1, MITOCHONDRIAL"/>
    <property type="match status" value="1"/>
</dbReference>
<dbReference type="InterPro" id="IPR036291">
    <property type="entry name" value="NAD(P)-bd_dom_sf"/>
</dbReference>
<dbReference type="InterPro" id="IPR050700">
    <property type="entry name" value="YIM1/Zinc_Alcohol_DH_Fams"/>
</dbReference>
<dbReference type="SUPFAM" id="SSF50129">
    <property type="entry name" value="GroES-like"/>
    <property type="match status" value="1"/>
</dbReference>
<sequence>MHRIQYHRYGGPETMRLEEFELPSPKAGEIAITVKTASVNPIDWKLRQGQLKIVTGRSFPRAMGADVTGVVHAVGPGVTQFKPGDEVFGLARLKESGAFAEGVITRESYVALKPAELSFEQASALTTGAVMAWNGLVQRARLRRGQRVFVNGCTGGVGEAVVQIARMLGADVAGSCSAASASRADELGVTTVYDYATTDFSELRGVFDVVYDTSGALPVKTAMGMLNATGVFLDINATAAKFLHSVFNRRHKIFFCSATTQILTEVARAAVDGSLRVQIGEIVTLDSAIGLITDLEKGRKIGGKAIIRLDGTR</sequence>
<dbReference type="SUPFAM" id="SSF51735">
    <property type="entry name" value="NAD(P)-binding Rossmann-fold domains"/>
    <property type="match status" value="1"/>
</dbReference>
<name>A0A3E0G7F9_9PSEU</name>
<dbReference type="RefSeq" id="WP_116182371.1">
    <property type="nucleotide sequence ID" value="NZ_CP144375.1"/>
</dbReference>
<dbReference type="InterPro" id="IPR013149">
    <property type="entry name" value="ADH-like_C"/>
</dbReference>
<protein>
    <submittedName>
        <fullName evidence="2">NADPH:quinone reductase-like Zn-dependent oxidoreductase</fullName>
    </submittedName>
</protein>
<dbReference type="Gene3D" id="3.40.50.720">
    <property type="entry name" value="NAD(P)-binding Rossmann-like Domain"/>
    <property type="match status" value="1"/>
</dbReference>
<dbReference type="CDD" id="cd08267">
    <property type="entry name" value="MDR1"/>
    <property type="match status" value="1"/>
</dbReference>
<comment type="caution">
    <text evidence="2">The sequence shown here is derived from an EMBL/GenBank/DDBJ whole genome shotgun (WGS) entry which is preliminary data.</text>
</comment>
<feature type="domain" description="Enoyl reductase (ER)" evidence="1">
    <location>
        <begin position="10"/>
        <end position="307"/>
    </location>
</feature>
<evidence type="ECO:0000313" key="2">
    <source>
        <dbReference type="EMBL" id="REH17889.1"/>
    </source>
</evidence>
<dbReference type="Proteomes" id="UP000256269">
    <property type="component" value="Unassembled WGS sequence"/>
</dbReference>
<dbReference type="InterPro" id="IPR011032">
    <property type="entry name" value="GroES-like_sf"/>
</dbReference>
<organism evidence="2 3">
    <name type="scientific">Kutzneria buriramensis</name>
    <dbReference type="NCBI Taxonomy" id="1045776"/>
    <lineage>
        <taxon>Bacteria</taxon>
        <taxon>Bacillati</taxon>
        <taxon>Actinomycetota</taxon>
        <taxon>Actinomycetes</taxon>
        <taxon>Pseudonocardiales</taxon>
        <taxon>Pseudonocardiaceae</taxon>
        <taxon>Kutzneria</taxon>
    </lineage>
</organism>
<dbReference type="InterPro" id="IPR020843">
    <property type="entry name" value="ER"/>
</dbReference>
<dbReference type="Gene3D" id="3.90.180.10">
    <property type="entry name" value="Medium-chain alcohol dehydrogenases, catalytic domain"/>
    <property type="match status" value="1"/>
</dbReference>
<accession>A0A3E0G7F9</accession>
<dbReference type="PANTHER" id="PTHR11695">
    <property type="entry name" value="ALCOHOL DEHYDROGENASE RELATED"/>
    <property type="match status" value="1"/>
</dbReference>
<dbReference type="AlphaFoldDB" id="A0A3E0G7F9"/>
<proteinExistence type="predicted"/>
<evidence type="ECO:0000313" key="3">
    <source>
        <dbReference type="Proteomes" id="UP000256269"/>
    </source>
</evidence>
<dbReference type="OrthoDB" id="3613651at2"/>
<dbReference type="Pfam" id="PF00107">
    <property type="entry name" value="ADH_zinc_N"/>
    <property type="match status" value="1"/>
</dbReference>
<gene>
    <name evidence="2" type="ORF">BCF44_1416</name>
</gene>
<keyword evidence="3" id="KW-1185">Reference proteome</keyword>
<dbReference type="SMART" id="SM00829">
    <property type="entry name" value="PKS_ER"/>
    <property type="match status" value="1"/>
</dbReference>